<feature type="region of interest" description="Disordered" evidence="1">
    <location>
        <begin position="408"/>
        <end position="433"/>
    </location>
</feature>
<dbReference type="Proteomes" id="UP001286313">
    <property type="component" value="Unassembled WGS sequence"/>
</dbReference>
<feature type="compositionally biased region" description="Basic and acidic residues" evidence="1">
    <location>
        <begin position="454"/>
        <end position="466"/>
    </location>
</feature>
<protein>
    <submittedName>
        <fullName evidence="3">Uncharacterized protein</fullName>
    </submittedName>
</protein>
<feature type="region of interest" description="Disordered" evidence="1">
    <location>
        <begin position="24"/>
        <end position="170"/>
    </location>
</feature>
<feature type="compositionally biased region" description="Polar residues" evidence="1">
    <location>
        <begin position="1776"/>
        <end position="1790"/>
    </location>
</feature>
<proteinExistence type="predicted"/>
<feature type="compositionally biased region" description="Basic residues" evidence="1">
    <location>
        <begin position="1027"/>
        <end position="1037"/>
    </location>
</feature>
<keyword evidence="2" id="KW-0812">Transmembrane</keyword>
<feature type="compositionally biased region" description="Gly residues" evidence="1">
    <location>
        <begin position="88"/>
        <end position="116"/>
    </location>
</feature>
<keyword evidence="4" id="KW-1185">Reference proteome</keyword>
<feature type="compositionally biased region" description="Low complexity" evidence="1">
    <location>
        <begin position="997"/>
        <end position="1010"/>
    </location>
</feature>
<evidence type="ECO:0000256" key="1">
    <source>
        <dbReference type="SAM" id="MobiDB-lite"/>
    </source>
</evidence>
<feature type="compositionally biased region" description="Basic and acidic residues" evidence="1">
    <location>
        <begin position="728"/>
        <end position="737"/>
    </location>
</feature>
<feature type="compositionally biased region" description="Pro residues" evidence="1">
    <location>
        <begin position="1713"/>
        <end position="1726"/>
    </location>
</feature>
<feature type="compositionally biased region" description="Basic and acidic residues" evidence="1">
    <location>
        <begin position="1302"/>
        <end position="1316"/>
    </location>
</feature>
<feature type="transmembrane region" description="Helical" evidence="2">
    <location>
        <begin position="930"/>
        <end position="951"/>
    </location>
</feature>
<keyword evidence="2" id="KW-0472">Membrane</keyword>
<feature type="compositionally biased region" description="Basic residues" evidence="1">
    <location>
        <begin position="1064"/>
        <end position="1090"/>
    </location>
</feature>
<feature type="compositionally biased region" description="Low complexity" evidence="1">
    <location>
        <begin position="697"/>
        <end position="710"/>
    </location>
</feature>
<feature type="compositionally biased region" description="Basic and acidic residues" evidence="1">
    <location>
        <begin position="1202"/>
        <end position="1211"/>
    </location>
</feature>
<feature type="region of interest" description="Disordered" evidence="1">
    <location>
        <begin position="1678"/>
        <end position="1817"/>
    </location>
</feature>
<feature type="compositionally biased region" description="Low complexity" evidence="1">
    <location>
        <begin position="143"/>
        <end position="158"/>
    </location>
</feature>
<feature type="compositionally biased region" description="Low complexity" evidence="1">
    <location>
        <begin position="1543"/>
        <end position="1561"/>
    </location>
</feature>
<feature type="compositionally biased region" description="Low complexity" evidence="1">
    <location>
        <begin position="894"/>
        <end position="916"/>
    </location>
</feature>
<feature type="compositionally biased region" description="Basic and acidic residues" evidence="1">
    <location>
        <begin position="350"/>
        <end position="368"/>
    </location>
</feature>
<feature type="compositionally biased region" description="Low complexity" evidence="1">
    <location>
        <begin position="666"/>
        <end position="677"/>
    </location>
</feature>
<feature type="compositionally biased region" description="Basic residues" evidence="1">
    <location>
        <begin position="1134"/>
        <end position="1143"/>
    </location>
</feature>
<feature type="compositionally biased region" description="Polar residues" evidence="1">
    <location>
        <begin position="777"/>
        <end position="820"/>
    </location>
</feature>
<feature type="compositionally biased region" description="Basic and acidic residues" evidence="1">
    <location>
        <begin position="682"/>
        <end position="696"/>
    </location>
</feature>
<feature type="compositionally biased region" description="Acidic residues" evidence="1">
    <location>
        <begin position="630"/>
        <end position="639"/>
    </location>
</feature>
<feature type="compositionally biased region" description="Basic and acidic residues" evidence="1">
    <location>
        <begin position="1571"/>
        <end position="1582"/>
    </location>
</feature>
<feature type="compositionally biased region" description="Polar residues" evidence="1">
    <location>
        <begin position="421"/>
        <end position="433"/>
    </location>
</feature>
<feature type="compositionally biased region" description="Acidic residues" evidence="1">
    <location>
        <begin position="1317"/>
        <end position="1340"/>
    </location>
</feature>
<organism evidence="3 4">
    <name type="scientific">Petrolisthes cinctipes</name>
    <name type="common">Flat porcelain crab</name>
    <dbReference type="NCBI Taxonomy" id="88211"/>
    <lineage>
        <taxon>Eukaryota</taxon>
        <taxon>Metazoa</taxon>
        <taxon>Ecdysozoa</taxon>
        <taxon>Arthropoda</taxon>
        <taxon>Crustacea</taxon>
        <taxon>Multicrustacea</taxon>
        <taxon>Malacostraca</taxon>
        <taxon>Eumalacostraca</taxon>
        <taxon>Eucarida</taxon>
        <taxon>Decapoda</taxon>
        <taxon>Pleocyemata</taxon>
        <taxon>Anomura</taxon>
        <taxon>Galatheoidea</taxon>
        <taxon>Porcellanidae</taxon>
        <taxon>Petrolisthes</taxon>
    </lineage>
</organism>
<evidence type="ECO:0000313" key="4">
    <source>
        <dbReference type="Proteomes" id="UP001286313"/>
    </source>
</evidence>
<feature type="region of interest" description="Disordered" evidence="1">
    <location>
        <begin position="606"/>
        <end position="916"/>
    </location>
</feature>
<feature type="non-terminal residue" evidence="3">
    <location>
        <position position="1"/>
    </location>
</feature>
<feature type="region of interest" description="Disordered" evidence="1">
    <location>
        <begin position="340"/>
        <end position="368"/>
    </location>
</feature>
<feature type="compositionally biased region" description="Low complexity" evidence="1">
    <location>
        <begin position="27"/>
        <end position="63"/>
    </location>
</feature>
<feature type="compositionally biased region" description="Low complexity" evidence="1">
    <location>
        <begin position="1805"/>
        <end position="1817"/>
    </location>
</feature>
<feature type="compositionally biased region" description="Low complexity" evidence="1">
    <location>
        <begin position="847"/>
        <end position="873"/>
    </location>
</feature>
<feature type="compositionally biased region" description="Acidic residues" evidence="1">
    <location>
        <begin position="1258"/>
        <end position="1269"/>
    </location>
</feature>
<gene>
    <name evidence="3" type="ORF">Pcinc_031814</name>
</gene>
<feature type="compositionally biased region" description="Low complexity" evidence="1">
    <location>
        <begin position="1144"/>
        <end position="1201"/>
    </location>
</feature>
<feature type="compositionally biased region" description="Polar residues" evidence="1">
    <location>
        <begin position="1687"/>
        <end position="1706"/>
    </location>
</feature>
<feature type="region of interest" description="Disordered" evidence="1">
    <location>
        <begin position="997"/>
        <end position="1211"/>
    </location>
</feature>
<name>A0AAE1EVR1_PETCI</name>
<feature type="transmembrane region" description="Helical" evidence="2">
    <location>
        <begin position="963"/>
        <end position="993"/>
    </location>
</feature>
<evidence type="ECO:0000313" key="3">
    <source>
        <dbReference type="EMBL" id="KAK3862306.1"/>
    </source>
</evidence>
<feature type="compositionally biased region" description="Low complexity" evidence="1">
    <location>
        <begin position="1235"/>
        <end position="1249"/>
    </location>
</feature>
<sequence length="1835" mass="198641">ELQEEVTSLLEFRENVLAALPHLHSRPNPSSLTNTNTINNTNTPTIISSANTPTTTTTSSTIPHDPPIARPAAPRCSPTKVHPHQVTEGGGGGGGVGAGGPGRERVGGGGSGGGGSNKSLSETHNSAVADSGFSTDKAGGSMGKSSSSSAAEHLSSGGEDTRWTSVEPDLPLGSAEDELWQLLDVIQRKGTRLRHDLDRAERLERERLVHPAPPTTPSPASDPLVHHMSQPHPGYRDAWPHSLPGPLGHHYPSRTHLLPPPPPPPPPMGVALEAEAWAAVERLRQDRQYLAGRVSWAEAEAAASHQRLLDLHTQLVALAGDKRRLEDQVRALCLHTTTTTTTQHQHHQHHTLDHNTHTSDDRTHSHTHPKDVHLQFVKSNGVRDGAGALAAAGEWAALVGGTGGALEDPQSVARHQGGGINTNNNRPIRSASSVRLNTDRGEVILPRVLKVPIKDRTPRAKDRDNENNNNNSNKEEEQGGVGTRGSDRVVIERERRPGRADGGWSMPVSLLKGGAKVKVPPNKQRISAILREKDVIELQRQLLTTVMEAEVLRKQVETAGEEWENKAGEWEAQHRASLATITSLRDQNHALKSKVDIGGVSRQEVSVTAKPVMSEVSTMTDHVEGRKEHDDDDDDDEEEASHRVHPGPNVKYDVVIHQDPPRRDSTTTSQHQQQQHHPSPHTRRDLVQNSAPRRDVSSSSSTQSQQNSPPRQDHPTPPRKAGLAGVEKPPRRTREVRSAPSPGTHSSHRDSPTGDNHGVGRDSLGRGGNGTRLRPSLSHSGRGTPTGTPRSSPAPSITTRLCGSRGSTGPQESGRTTPLGRSSSNTNNNNTTTLTRSSILSRRESVKSSNNNSSSAKTASAKTSTSTTTSTSTAGVGQNKGCGMVVCPPPPPTSSTSSSSSSSSTSSTSSSSSSTSACTVAERRSMQSSGLLSCNCGGWLVVVIVVVSWLVGGDCGSCNCGGWLVVVIVVVSWLVGGGDCGGWLVVIVVVVVVNGSSSRSGEQGSVSSRRWSTVTGRPSPTPTPTHSPHHQHHRRRTPSPTHSSPHHHRRHTTTPSPSPTPTHSPHHHTPSSPHHHQHHQHTPSSQHRHTTPSSPQHYHHQHRRTPSPLALSDLCSSSPDTSPTPPPLQQQHTPSHHHHHHQRYSSPLTSSHLVSSSFSSSYRPSSPLPLTSSHRPSSPLPLSSSQLVSSSASSPPNTSSRPQDKRMGMRSETANRKRLIFANINNNNTPPLGYSRESVGSSGSSREFVGNSRGILDSQEDEEEEEEEAQNIGCESKNAEWYGDDKEEEKEERYLKNNNPRSEQHTYHHNQQQEHYEEQDDDDEQQDDDDEQEEGDEVDDVLLPLSSSTSCSSFYDSINTEDVNNRLMQVEVAFEWSPIPAPLEWTRAPVHAPFEAGRVPVPAPMEWIRPPVPAPAPMEWSGPPVLPTPDIRYLPPAAPHVWAPTHHTICPGKRIPPVTQPPNWSTAPKVPNVGHRGTMRAPVSDVYGGGEYMNLMTHTTTTASGGDSVVDYMRAIQNMNTNHMYVGDARRLITSGDTGTLKRTPSNVTRTTTTHTNSRNTGETLYSGDIDGGRKDGDRNRNREMNRVTRDVQQPWPIDSLEDNENEVEEKRYHEEVLATAAGVVGVGRGGVVVGGYDGLTGGRRRVSRMRGGAMNGGGALRVKSVDRPSVLSMVQEVPTERAAVHSPSSDTNTEPEFITNTTTNTSPSVYRPRPPGSPSPRPLPHTPQRQTSDPITPGRLHSDPDTPQKSTSDPDTPRRLHSDPDTPQRLVIDPNTPQRSTTDPNTPQRLQFRHRRPVGGVRESGTSSSSALSTDGDLNSRVHQILARIAASAQ</sequence>
<feature type="compositionally biased region" description="Basic and acidic residues" evidence="1">
    <location>
        <begin position="1756"/>
        <end position="1767"/>
    </location>
</feature>
<reference evidence="3" key="1">
    <citation type="submission" date="2023-10" db="EMBL/GenBank/DDBJ databases">
        <title>Genome assemblies of two species of porcelain crab, Petrolisthes cinctipes and Petrolisthes manimaculis (Anomura: Porcellanidae).</title>
        <authorList>
            <person name="Angst P."/>
        </authorList>
    </citation>
    <scope>NUCLEOTIDE SEQUENCE</scope>
    <source>
        <strain evidence="3">PB745_01</strain>
        <tissue evidence="3">Gill</tissue>
    </source>
</reference>
<evidence type="ECO:0000256" key="2">
    <source>
        <dbReference type="SAM" id="Phobius"/>
    </source>
</evidence>
<feature type="compositionally biased region" description="Basic and acidic residues" evidence="1">
    <location>
        <begin position="654"/>
        <end position="665"/>
    </location>
</feature>
<feature type="compositionally biased region" description="Polar residues" evidence="1">
    <location>
        <begin position="117"/>
        <end position="134"/>
    </location>
</feature>
<feature type="compositionally biased region" description="Basic and acidic residues" evidence="1">
    <location>
        <begin position="747"/>
        <end position="764"/>
    </location>
</feature>
<comment type="caution">
    <text evidence="3">The sequence shown here is derived from an EMBL/GenBank/DDBJ whole genome shotgun (WGS) entry which is preliminary data.</text>
</comment>
<dbReference type="EMBL" id="JAWQEG010004274">
    <property type="protein sequence ID" value="KAK3862306.1"/>
    <property type="molecule type" value="Genomic_DNA"/>
</dbReference>
<accession>A0AAE1EVR1</accession>
<feature type="region of interest" description="Disordered" evidence="1">
    <location>
        <begin position="1223"/>
        <end position="1342"/>
    </location>
</feature>
<feature type="region of interest" description="Disordered" evidence="1">
    <location>
        <begin position="454"/>
        <end position="489"/>
    </location>
</feature>
<feature type="compositionally biased region" description="Low complexity" evidence="1">
    <location>
        <begin position="821"/>
        <end position="840"/>
    </location>
</feature>
<keyword evidence="2" id="KW-1133">Transmembrane helix</keyword>
<feature type="region of interest" description="Disordered" evidence="1">
    <location>
        <begin position="1536"/>
        <end position="1582"/>
    </location>
</feature>